<protein>
    <submittedName>
        <fullName evidence="2">Capsular glucan synthase</fullName>
        <ecNumber evidence="2">2.4.1.21</ecNumber>
    </submittedName>
</protein>
<dbReference type="GO" id="GO:0009011">
    <property type="term" value="F:alpha-1,4-glucan glucosyltransferase (ADP-glucose donor) activity"/>
    <property type="evidence" value="ECO:0007669"/>
    <property type="project" value="UniProtKB-EC"/>
</dbReference>
<dbReference type="SUPFAM" id="SSF53756">
    <property type="entry name" value="UDP-Glycosyltransferase/glycogen phosphorylase"/>
    <property type="match status" value="1"/>
</dbReference>
<comment type="caution">
    <text evidence="2">The sequence shown here is derived from an EMBL/GenBank/DDBJ whole genome shotgun (WGS) entry which is preliminary data.</text>
</comment>
<organism evidence="2">
    <name type="scientific">mine drainage metagenome</name>
    <dbReference type="NCBI Taxonomy" id="410659"/>
    <lineage>
        <taxon>unclassified sequences</taxon>
        <taxon>metagenomes</taxon>
        <taxon>ecological metagenomes</taxon>
    </lineage>
</organism>
<keyword evidence="2" id="KW-0328">Glycosyltransferase</keyword>
<dbReference type="EMBL" id="MLJW01007350">
    <property type="protein sequence ID" value="OIQ65404.1"/>
    <property type="molecule type" value="Genomic_DNA"/>
</dbReference>
<keyword evidence="2" id="KW-0808">Transferase</keyword>
<dbReference type="PANTHER" id="PTHR45947">
    <property type="entry name" value="SULFOQUINOVOSYL TRANSFERASE SQD2"/>
    <property type="match status" value="1"/>
</dbReference>
<dbReference type="Gene3D" id="3.40.50.2000">
    <property type="entry name" value="Glycogen Phosphorylase B"/>
    <property type="match status" value="2"/>
</dbReference>
<accession>A0A1J5PD23</accession>
<dbReference type="EC" id="2.4.1.21" evidence="2"/>
<dbReference type="InterPro" id="IPR001296">
    <property type="entry name" value="Glyco_trans_1"/>
</dbReference>
<dbReference type="InterPro" id="IPR050194">
    <property type="entry name" value="Glycosyltransferase_grp1"/>
</dbReference>
<evidence type="ECO:0000313" key="2">
    <source>
        <dbReference type="EMBL" id="OIQ65404.1"/>
    </source>
</evidence>
<dbReference type="PANTHER" id="PTHR45947:SF3">
    <property type="entry name" value="SULFOQUINOVOSYL TRANSFERASE SQD2"/>
    <property type="match status" value="1"/>
</dbReference>
<feature type="domain" description="Glycosyl transferase family 1" evidence="1">
    <location>
        <begin position="5"/>
        <end position="131"/>
    </location>
</feature>
<sequence length="156" mass="16483">MVAAHPDAQILLFGQGPLLKAITARVQASPLLRQHVRLPGFRRDLDRILPALDVLAHPAFMEGLGVSLLQAAACGVPIVAGRAGGIPEIVRPGINGELIEPGDTAALTRALIELLASSELRARYGLAGRQRVIDQFSIDAMVNGNLAVYRQVSAAP</sequence>
<dbReference type="Pfam" id="PF00534">
    <property type="entry name" value="Glycos_transf_1"/>
    <property type="match status" value="1"/>
</dbReference>
<evidence type="ECO:0000259" key="1">
    <source>
        <dbReference type="Pfam" id="PF00534"/>
    </source>
</evidence>
<reference evidence="2" key="1">
    <citation type="submission" date="2016-10" db="EMBL/GenBank/DDBJ databases">
        <title>Sequence of Gallionella enrichment culture.</title>
        <authorList>
            <person name="Poehlein A."/>
            <person name="Muehling M."/>
            <person name="Daniel R."/>
        </authorList>
    </citation>
    <scope>NUCLEOTIDE SEQUENCE</scope>
</reference>
<dbReference type="AlphaFoldDB" id="A0A1J5PD23"/>
<name>A0A1J5PD23_9ZZZZ</name>
<dbReference type="CDD" id="cd03801">
    <property type="entry name" value="GT4_PimA-like"/>
    <property type="match status" value="1"/>
</dbReference>
<proteinExistence type="predicted"/>
<gene>
    <name evidence="2" type="primary">glgA_14</name>
    <name evidence="2" type="ORF">GALL_530360</name>
</gene>